<evidence type="ECO:0000313" key="5">
    <source>
        <dbReference type="Proteomes" id="UP000567179"/>
    </source>
</evidence>
<keyword evidence="2" id="KW-1133">Transmembrane helix</keyword>
<evidence type="ECO:0000313" key="4">
    <source>
        <dbReference type="EMBL" id="KAF5311777.1"/>
    </source>
</evidence>
<dbReference type="PROSITE" id="PS51257">
    <property type="entry name" value="PROKAR_LIPOPROTEIN"/>
    <property type="match status" value="1"/>
</dbReference>
<accession>A0A8H5AVH9</accession>
<protein>
    <recommendedName>
        <fullName evidence="6">Fibronectin type-III domain-containing protein</fullName>
    </recommendedName>
</protein>
<evidence type="ECO:0000256" key="3">
    <source>
        <dbReference type="SAM" id="SignalP"/>
    </source>
</evidence>
<comment type="caution">
    <text evidence="4">The sequence shown here is derived from an EMBL/GenBank/DDBJ whole genome shotgun (WGS) entry which is preliminary data.</text>
</comment>
<name>A0A8H5AVH9_9AGAR</name>
<sequence length="512" mass="54497">MRSFITLASGLVGLSCAGEVWASTVTPYLVQSFFFDWNKPGQPYPIPVTRQCDVNHIVWSRGTALGPNPTSPYYLQVYTSAYTVPFVIPAGKDLSFDWAVPFAPGTLYQICMFDKFGNTGGCQDTYTVIPSSSTPTCANVTFPPQLSVTAEVNNGPMSQYGWIDQCSDISLVPSGGTGPYTLTVAPSLHPPYNITAPGDKPINWTVSLDWASQFYISLADSAGNMWANGPLHAGGGGSIECLSGNPNHDSKPKVSVPVTIGSGIGGLALGLLVGSVAGYLLLKRHAQNKEDADRFVDLQSGPNTPHGLMFEHNGGGTGSGYQAVPTLSSGGMLTMSNPSSGSRAISNYQVEPFMMPDEDGYTRASVVSPPSTHYDHNYNTAHREPTPINVPPLPPAPVPQPIAPPPVVPAPHPGPSRNVYVVHHDSHAPPVTIYHEEGTQVVELPPRYTGSTSEARPNQGGAYEAYEASGVTYSESRSDGSRSQSGMSGQQAAAELRMHHTRQPSRATKPTR</sequence>
<feature type="region of interest" description="Disordered" evidence="1">
    <location>
        <begin position="447"/>
        <end position="512"/>
    </location>
</feature>
<evidence type="ECO:0008006" key="6">
    <source>
        <dbReference type="Google" id="ProtNLM"/>
    </source>
</evidence>
<dbReference type="OrthoDB" id="2563021at2759"/>
<evidence type="ECO:0000256" key="1">
    <source>
        <dbReference type="SAM" id="MobiDB-lite"/>
    </source>
</evidence>
<proteinExistence type="predicted"/>
<evidence type="ECO:0000256" key="2">
    <source>
        <dbReference type="SAM" id="Phobius"/>
    </source>
</evidence>
<dbReference type="Proteomes" id="UP000567179">
    <property type="component" value="Unassembled WGS sequence"/>
</dbReference>
<keyword evidence="2" id="KW-0812">Transmembrane</keyword>
<keyword evidence="2" id="KW-0472">Membrane</keyword>
<feature type="signal peptide" evidence="3">
    <location>
        <begin position="1"/>
        <end position="22"/>
    </location>
</feature>
<organism evidence="4 5">
    <name type="scientific">Psilocybe cf. subviscida</name>
    <dbReference type="NCBI Taxonomy" id="2480587"/>
    <lineage>
        <taxon>Eukaryota</taxon>
        <taxon>Fungi</taxon>
        <taxon>Dikarya</taxon>
        <taxon>Basidiomycota</taxon>
        <taxon>Agaricomycotina</taxon>
        <taxon>Agaricomycetes</taxon>
        <taxon>Agaricomycetidae</taxon>
        <taxon>Agaricales</taxon>
        <taxon>Agaricineae</taxon>
        <taxon>Strophariaceae</taxon>
        <taxon>Psilocybe</taxon>
    </lineage>
</organism>
<reference evidence="4 5" key="1">
    <citation type="journal article" date="2020" name="ISME J.">
        <title>Uncovering the hidden diversity of litter-decomposition mechanisms in mushroom-forming fungi.</title>
        <authorList>
            <person name="Floudas D."/>
            <person name="Bentzer J."/>
            <person name="Ahren D."/>
            <person name="Johansson T."/>
            <person name="Persson P."/>
            <person name="Tunlid A."/>
        </authorList>
    </citation>
    <scope>NUCLEOTIDE SEQUENCE [LARGE SCALE GENOMIC DNA]</scope>
    <source>
        <strain evidence="4 5">CBS 101986</strain>
    </source>
</reference>
<keyword evidence="3" id="KW-0732">Signal</keyword>
<feature type="compositionally biased region" description="Basic residues" evidence="1">
    <location>
        <begin position="499"/>
        <end position="512"/>
    </location>
</feature>
<feature type="chain" id="PRO_5034946328" description="Fibronectin type-III domain-containing protein" evidence="3">
    <location>
        <begin position="23"/>
        <end position="512"/>
    </location>
</feature>
<feature type="transmembrane region" description="Helical" evidence="2">
    <location>
        <begin position="260"/>
        <end position="282"/>
    </location>
</feature>
<dbReference type="AlphaFoldDB" id="A0A8H5AVH9"/>
<keyword evidence="5" id="KW-1185">Reference proteome</keyword>
<feature type="compositionally biased region" description="Low complexity" evidence="1">
    <location>
        <begin position="481"/>
        <end position="495"/>
    </location>
</feature>
<gene>
    <name evidence="4" type="ORF">D9619_003125</name>
</gene>
<dbReference type="EMBL" id="JAACJJ010000056">
    <property type="protein sequence ID" value="KAF5311777.1"/>
    <property type="molecule type" value="Genomic_DNA"/>
</dbReference>